<organism evidence="2 3">
    <name type="scientific">Euplotes crassus</name>
    <dbReference type="NCBI Taxonomy" id="5936"/>
    <lineage>
        <taxon>Eukaryota</taxon>
        <taxon>Sar</taxon>
        <taxon>Alveolata</taxon>
        <taxon>Ciliophora</taxon>
        <taxon>Intramacronucleata</taxon>
        <taxon>Spirotrichea</taxon>
        <taxon>Hypotrichia</taxon>
        <taxon>Euplotida</taxon>
        <taxon>Euplotidae</taxon>
        <taxon>Moneuplotes</taxon>
    </lineage>
</organism>
<name>A0AAD1UNS4_EUPCR</name>
<proteinExistence type="predicted"/>
<comment type="caution">
    <text evidence="2">The sequence shown here is derived from an EMBL/GenBank/DDBJ whole genome shotgun (WGS) entry which is preliminary data.</text>
</comment>
<keyword evidence="1" id="KW-0812">Transmembrane</keyword>
<keyword evidence="1" id="KW-0472">Membrane</keyword>
<reference evidence="2" key="1">
    <citation type="submission" date="2023-07" db="EMBL/GenBank/DDBJ databases">
        <authorList>
            <consortium name="AG Swart"/>
            <person name="Singh M."/>
            <person name="Singh A."/>
            <person name="Seah K."/>
            <person name="Emmerich C."/>
        </authorList>
    </citation>
    <scope>NUCLEOTIDE SEQUENCE</scope>
    <source>
        <strain evidence="2">DP1</strain>
    </source>
</reference>
<protein>
    <submittedName>
        <fullName evidence="2">Uncharacterized protein</fullName>
    </submittedName>
</protein>
<evidence type="ECO:0000313" key="2">
    <source>
        <dbReference type="EMBL" id="CAI2372182.1"/>
    </source>
</evidence>
<evidence type="ECO:0000256" key="1">
    <source>
        <dbReference type="SAM" id="Phobius"/>
    </source>
</evidence>
<accession>A0AAD1UNS4</accession>
<dbReference type="EMBL" id="CAMPGE010013449">
    <property type="protein sequence ID" value="CAI2372182.1"/>
    <property type="molecule type" value="Genomic_DNA"/>
</dbReference>
<evidence type="ECO:0000313" key="3">
    <source>
        <dbReference type="Proteomes" id="UP001295684"/>
    </source>
</evidence>
<dbReference type="AlphaFoldDB" id="A0AAD1UNS4"/>
<keyword evidence="3" id="KW-1185">Reference proteome</keyword>
<feature type="transmembrane region" description="Helical" evidence="1">
    <location>
        <begin position="30"/>
        <end position="55"/>
    </location>
</feature>
<gene>
    <name evidence="2" type="ORF">ECRASSUSDP1_LOCUS13510</name>
</gene>
<sequence length="56" mass="6367">MLRLGWVRKGCEVVELGSWGFLKFLDDLCLGGLLCQNLCKIYCILVISLVLTFIFI</sequence>
<dbReference type="Proteomes" id="UP001295684">
    <property type="component" value="Unassembled WGS sequence"/>
</dbReference>
<keyword evidence="1" id="KW-1133">Transmembrane helix</keyword>